<dbReference type="InterPro" id="IPR013767">
    <property type="entry name" value="PAS_fold"/>
</dbReference>
<dbReference type="SUPFAM" id="SSF55785">
    <property type="entry name" value="PYP-like sensor domain (PAS domain)"/>
    <property type="match status" value="2"/>
</dbReference>
<proteinExistence type="predicted"/>
<keyword evidence="3" id="KW-0597">Phosphoprotein</keyword>
<comment type="caution">
    <text evidence="10">The sequence shown here is derived from an EMBL/GenBank/DDBJ whole genome shotgun (WGS) entry which is preliminary data.</text>
</comment>
<dbReference type="Pfam" id="PF00989">
    <property type="entry name" value="PAS"/>
    <property type="match status" value="1"/>
</dbReference>
<keyword evidence="6" id="KW-0472">Membrane</keyword>
<keyword evidence="6" id="KW-0812">Transmembrane</keyword>
<evidence type="ECO:0000256" key="5">
    <source>
        <dbReference type="ARBA" id="ARBA00022777"/>
    </source>
</evidence>
<dbReference type="InterPro" id="IPR001610">
    <property type="entry name" value="PAC"/>
</dbReference>
<feature type="domain" description="Histidine kinase" evidence="7">
    <location>
        <begin position="564"/>
        <end position="780"/>
    </location>
</feature>
<dbReference type="Gene3D" id="1.10.287.130">
    <property type="match status" value="1"/>
</dbReference>
<feature type="transmembrane region" description="Helical" evidence="6">
    <location>
        <begin position="251"/>
        <end position="273"/>
    </location>
</feature>
<dbReference type="Pfam" id="PF02518">
    <property type="entry name" value="HATPase_c"/>
    <property type="match status" value="1"/>
</dbReference>
<dbReference type="SMART" id="SM00091">
    <property type="entry name" value="PAS"/>
    <property type="match status" value="2"/>
</dbReference>
<dbReference type="InterPro" id="IPR005467">
    <property type="entry name" value="His_kinase_dom"/>
</dbReference>
<gene>
    <name evidence="10" type="ORF">IPN75_02780</name>
</gene>
<dbReference type="InterPro" id="IPR036890">
    <property type="entry name" value="HATPase_C_sf"/>
</dbReference>
<dbReference type="CDD" id="cd00130">
    <property type="entry name" value="PAS"/>
    <property type="match status" value="1"/>
</dbReference>
<dbReference type="Pfam" id="PF13188">
    <property type="entry name" value="PAS_8"/>
    <property type="match status" value="1"/>
</dbReference>
<dbReference type="InterPro" id="IPR036097">
    <property type="entry name" value="HisK_dim/P_sf"/>
</dbReference>
<dbReference type="PROSITE" id="PS50109">
    <property type="entry name" value="HIS_KIN"/>
    <property type="match status" value="1"/>
</dbReference>
<sequence length="784" mass="88028">MFKPPPPRQPKQTWLWLAPYAAIGVFALAMLVVTGLLQWREQDTALSALEGDIHWAERTIENRLHAHQDFLTELGREQEFRRLTYESFQVRASRYVGDNPEIGAIIWVSTEGKVEWVAPNESTATFVGEQLTGIQLTALQEALRTRRALFSPDYPDADQRRANDLILPVQRGSSDLGAFIALQSLEGLLRVTLPASFTGRYSLSVVDAENREVFSNSSVRPTDRRISGSISLDLPSNRLGLNIVAYRGGGAWLPFVPAALIVFLTLLATATLLQLRRHARRRAETEEQLRAAYAFRQAMSQSLVTGLRAIDLEGRITFVNAAFCRMTGFAESALMGVAPPYPYWPPEEFDQLQSNIDQALAGQAPPSGFEMRIMRKNGERFDVRLYFSPLIDAGGQQIGWIASMNDITEPRRVRIELERAHERFVTVIDGLDTAVHVADARSGEILFANRAFQNIFGFDTAGRDSALVTAACSPPPEALDRDPASLDPGDLPCEIFDGEIQHALSGHWYHLHERAIRWVDGRTVRVQVAADITDRKHIDEVNLQQQKRLEQTSRLITMGEMASSLAHELNQPLSAIANYCAGCIKRMNAGNYRFEDLLSAMQKASDQAERAGKIIRRMRDMVKKSDPNRQPIALVELLEEARAFGDIEAQRTGTQIVVDLPENLPRIDVDRIMIEQVLLNLVKNGIEAMHDTPFASRRLEISARQLDARWLQVEVADQGHGLADEDVEKIFAPFYTTKQEGMGIGLAICRSIIEFHQGRLWVEPRREGGTIFRFTVPIEENDDE</sequence>
<keyword evidence="4" id="KW-0808">Transferase</keyword>
<feature type="transmembrane region" description="Helical" evidence="6">
    <location>
        <begin position="20"/>
        <end position="39"/>
    </location>
</feature>
<dbReference type="AlphaFoldDB" id="A0A9D7LNV2"/>
<keyword evidence="6" id="KW-1133">Transmembrane helix</keyword>
<reference evidence="10" key="1">
    <citation type="submission" date="2020-10" db="EMBL/GenBank/DDBJ databases">
        <title>Connecting structure to function with the recovery of over 1000 high-quality activated sludge metagenome-assembled genomes encoding full-length rRNA genes using long-read sequencing.</title>
        <authorList>
            <person name="Singleton C.M."/>
            <person name="Petriglieri F."/>
            <person name="Kristensen J.M."/>
            <person name="Kirkegaard R.H."/>
            <person name="Michaelsen T.Y."/>
            <person name="Andersen M.H."/>
            <person name="Karst S.M."/>
            <person name="Dueholm M.S."/>
            <person name="Nielsen P.H."/>
            <person name="Albertsen M."/>
        </authorList>
    </citation>
    <scope>NUCLEOTIDE SEQUENCE</scope>
    <source>
        <strain evidence="10">OdNE_18-Q3-R46-58_BAT3C.305</strain>
    </source>
</reference>
<evidence type="ECO:0000256" key="3">
    <source>
        <dbReference type="ARBA" id="ARBA00022553"/>
    </source>
</evidence>
<evidence type="ECO:0000313" key="11">
    <source>
        <dbReference type="Proteomes" id="UP000808146"/>
    </source>
</evidence>
<dbReference type="SMART" id="SM00086">
    <property type="entry name" value="PAC"/>
    <property type="match status" value="1"/>
</dbReference>
<dbReference type="EMBL" id="JADKBR010000001">
    <property type="protein sequence ID" value="MBK8889373.1"/>
    <property type="molecule type" value="Genomic_DNA"/>
</dbReference>
<dbReference type="CDD" id="cd00082">
    <property type="entry name" value="HisKA"/>
    <property type="match status" value="1"/>
</dbReference>
<dbReference type="PROSITE" id="PS50112">
    <property type="entry name" value="PAS"/>
    <property type="match status" value="2"/>
</dbReference>
<comment type="catalytic activity">
    <reaction evidence="1">
        <text>ATP + protein L-histidine = ADP + protein N-phospho-L-histidine.</text>
        <dbReference type="EC" id="2.7.13.3"/>
    </reaction>
</comment>
<dbReference type="Gene3D" id="3.30.450.20">
    <property type="entry name" value="PAS domain"/>
    <property type="match status" value="2"/>
</dbReference>
<dbReference type="SMART" id="SM00387">
    <property type="entry name" value="HATPase_c"/>
    <property type="match status" value="1"/>
</dbReference>
<dbReference type="InterPro" id="IPR003661">
    <property type="entry name" value="HisK_dim/P_dom"/>
</dbReference>
<organism evidence="10 11">
    <name type="scientific">Candidatus Dechloromonas phosphorivorans</name>
    <dbReference type="NCBI Taxonomy" id="2899244"/>
    <lineage>
        <taxon>Bacteria</taxon>
        <taxon>Pseudomonadati</taxon>
        <taxon>Pseudomonadota</taxon>
        <taxon>Betaproteobacteria</taxon>
        <taxon>Rhodocyclales</taxon>
        <taxon>Azonexaceae</taxon>
        <taxon>Dechloromonas</taxon>
    </lineage>
</organism>
<feature type="domain" description="PAS" evidence="8">
    <location>
        <begin position="420"/>
        <end position="458"/>
    </location>
</feature>
<dbReference type="InterPro" id="IPR052162">
    <property type="entry name" value="Sensor_kinase/Photoreceptor"/>
</dbReference>
<dbReference type="InterPro" id="IPR035965">
    <property type="entry name" value="PAS-like_dom_sf"/>
</dbReference>
<dbReference type="GO" id="GO:0000155">
    <property type="term" value="F:phosphorelay sensor kinase activity"/>
    <property type="evidence" value="ECO:0007669"/>
    <property type="project" value="InterPro"/>
</dbReference>
<dbReference type="SUPFAM" id="SSF55874">
    <property type="entry name" value="ATPase domain of HSP90 chaperone/DNA topoisomerase II/histidine kinase"/>
    <property type="match status" value="1"/>
</dbReference>
<evidence type="ECO:0000259" key="9">
    <source>
        <dbReference type="PROSITE" id="PS50113"/>
    </source>
</evidence>
<dbReference type="PRINTS" id="PR00344">
    <property type="entry name" value="BCTRLSENSOR"/>
</dbReference>
<evidence type="ECO:0000256" key="4">
    <source>
        <dbReference type="ARBA" id="ARBA00022679"/>
    </source>
</evidence>
<dbReference type="Gene3D" id="3.30.565.10">
    <property type="entry name" value="Histidine kinase-like ATPase, C-terminal domain"/>
    <property type="match status" value="1"/>
</dbReference>
<keyword evidence="5" id="KW-0418">Kinase</keyword>
<feature type="domain" description="PAS" evidence="8">
    <location>
        <begin position="291"/>
        <end position="363"/>
    </location>
</feature>
<dbReference type="Pfam" id="PF00512">
    <property type="entry name" value="HisKA"/>
    <property type="match status" value="1"/>
</dbReference>
<dbReference type="InterPro" id="IPR003594">
    <property type="entry name" value="HATPase_dom"/>
</dbReference>
<dbReference type="InterPro" id="IPR000014">
    <property type="entry name" value="PAS"/>
</dbReference>
<dbReference type="EC" id="2.7.13.3" evidence="2"/>
<accession>A0A9D7LNV2</accession>
<feature type="domain" description="PAC" evidence="9">
    <location>
        <begin position="367"/>
        <end position="419"/>
    </location>
</feature>
<evidence type="ECO:0000313" key="10">
    <source>
        <dbReference type="EMBL" id="MBK8889373.1"/>
    </source>
</evidence>
<evidence type="ECO:0000256" key="6">
    <source>
        <dbReference type="SAM" id="Phobius"/>
    </source>
</evidence>
<dbReference type="PROSITE" id="PS50113">
    <property type="entry name" value="PAC"/>
    <property type="match status" value="1"/>
</dbReference>
<dbReference type="InterPro" id="IPR000700">
    <property type="entry name" value="PAS-assoc_C"/>
</dbReference>
<dbReference type="GO" id="GO:0006355">
    <property type="term" value="P:regulation of DNA-templated transcription"/>
    <property type="evidence" value="ECO:0007669"/>
    <property type="project" value="InterPro"/>
</dbReference>
<dbReference type="SUPFAM" id="SSF47384">
    <property type="entry name" value="Homodimeric domain of signal transducing histidine kinase"/>
    <property type="match status" value="1"/>
</dbReference>
<dbReference type="PANTHER" id="PTHR43304:SF1">
    <property type="entry name" value="PAC DOMAIN-CONTAINING PROTEIN"/>
    <property type="match status" value="1"/>
</dbReference>
<evidence type="ECO:0000259" key="8">
    <source>
        <dbReference type="PROSITE" id="PS50112"/>
    </source>
</evidence>
<protein>
    <recommendedName>
        <fullName evidence="2">histidine kinase</fullName>
        <ecNumber evidence="2">2.7.13.3</ecNumber>
    </recommendedName>
</protein>
<dbReference type="InterPro" id="IPR004358">
    <property type="entry name" value="Sig_transdc_His_kin-like_C"/>
</dbReference>
<name>A0A9D7LNV2_9RHOO</name>
<evidence type="ECO:0000256" key="1">
    <source>
        <dbReference type="ARBA" id="ARBA00000085"/>
    </source>
</evidence>
<dbReference type="Proteomes" id="UP000808146">
    <property type="component" value="Unassembled WGS sequence"/>
</dbReference>
<evidence type="ECO:0000256" key="2">
    <source>
        <dbReference type="ARBA" id="ARBA00012438"/>
    </source>
</evidence>
<dbReference type="NCBIfam" id="TIGR00229">
    <property type="entry name" value="sensory_box"/>
    <property type="match status" value="1"/>
</dbReference>
<dbReference type="PANTHER" id="PTHR43304">
    <property type="entry name" value="PHYTOCHROME-LIKE PROTEIN CPH1"/>
    <property type="match status" value="1"/>
</dbReference>
<dbReference type="SMART" id="SM00388">
    <property type="entry name" value="HisKA"/>
    <property type="match status" value="1"/>
</dbReference>
<evidence type="ECO:0000259" key="7">
    <source>
        <dbReference type="PROSITE" id="PS50109"/>
    </source>
</evidence>